<keyword evidence="1" id="KW-1133">Transmembrane helix</keyword>
<dbReference type="Proteomes" id="UP000054018">
    <property type="component" value="Unassembled WGS sequence"/>
</dbReference>
<reference evidence="2 3" key="1">
    <citation type="submission" date="2014-04" db="EMBL/GenBank/DDBJ databases">
        <authorList>
            <consortium name="DOE Joint Genome Institute"/>
            <person name="Kuo A."/>
            <person name="Kohler A."/>
            <person name="Costa M.D."/>
            <person name="Nagy L.G."/>
            <person name="Floudas D."/>
            <person name="Copeland A."/>
            <person name="Barry K.W."/>
            <person name="Cichocki N."/>
            <person name="Veneault-Fourrey C."/>
            <person name="LaButti K."/>
            <person name="Lindquist E.A."/>
            <person name="Lipzen A."/>
            <person name="Lundell T."/>
            <person name="Morin E."/>
            <person name="Murat C."/>
            <person name="Sun H."/>
            <person name="Tunlid A."/>
            <person name="Henrissat B."/>
            <person name="Grigoriev I.V."/>
            <person name="Hibbett D.S."/>
            <person name="Martin F."/>
            <person name="Nordberg H.P."/>
            <person name="Cantor M.N."/>
            <person name="Hua S.X."/>
        </authorList>
    </citation>
    <scope>NUCLEOTIDE SEQUENCE [LARGE SCALE GENOMIC DNA]</scope>
    <source>
        <strain evidence="2 3">441</strain>
    </source>
</reference>
<evidence type="ECO:0000313" key="2">
    <source>
        <dbReference type="EMBL" id="KIK12612.1"/>
    </source>
</evidence>
<evidence type="ECO:0000313" key="3">
    <source>
        <dbReference type="Proteomes" id="UP000054018"/>
    </source>
</evidence>
<keyword evidence="1" id="KW-0472">Membrane</keyword>
<feature type="transmembrane region" description="Helical" evidence="1">
    <location>
        <begin position="71"/>
        <end position="91"/>
    </location>
</feature>
<feature type="transmembrane region" description="Helical" evidence="1">
    <location>
        <begin position="7"/>
        <end position="28"/>
    </location>
</feature>
<sequence length="94" mass="10655">MVFMKGFFLCFDSSLQIFWIFSFVVVQMVCGFSFSLFTLGVSSCFLVVSRSFLILFLVGRCCSSELFSLQSPGPLIGMVFGIFSVVTLWWSERL</sequence>
<proteinExistence type="predicted"/>
<keyword evidence="1" id="KW-0812">Transmembrane</keyword>
<accession>A0A0C9YQH8</accession>
<protein>
    <submittedName>
        <fullName evidence="2">Uncharacterized protein</fullName>
    </submittedName>
</protein>
<gene>
    <name evidence="2" type="ORF">PISMIDRAFT_647575</name>
</gene>
<reference evidence="3" key="2">
    <citation type="submission" date="2015-01" db="EMBL/GenBank/DDBJ databases">
        <title>Evolutionary Origins and Diversification of the Mycorrhizal Mutualists.</title>
        <authorList>
            <consortium name="DOE Joint Genome Institute"/>
            <consortium name="Mycorrhizal Genomics Consortium"/>
            <person name="Kohler A."/>
            <person name="Kuo A."/>
            <person name="Nagy L.G."/>
            <person name="Floudas D."/>
            <person name="Copeland A."/>
            <person name="Barry K.W."/>
            <person name="Cichocki N."/>
            <person name="Veneault-Fourrey C."/>
            <person name="LaButti K."/>
            <person name="Lindquist E.A."/>
            <person name="Lipzen A."/>
            <person name="Lundell T."/>
            <person name="Morin E."/>
            <person name="Murat C."/>
            <person name="Riley R."/>
            <person name="Ohm R."/>
            <person name="Sun H."/>
            <person name="Tunlid A."/>
            <person name="Henrissat B."/>
            <person name="Grigoriev I.V."/>
            <person name="Hibbett D.S."/>
            <person name="Martin F."/>
        </authorList>
    </citation>
    <scope>NUCLEOTIDE SEQUENCE [LARGE SCALE GENOMIC DNA]</scope>
    <source>
        <strain evidence="3">441</strain>
    </source>
</reference>
<dbReference type="EMBL" id="KN834065">
    <property type="protein sequence ID" value="KIK12612.1"/>
    <property type="molecule type" value="Genomic_DNA"/>
</dbReference>
<evidence type="ECO:0000256" key="1">
    <source>
        <dbReference type="SAM" id="Phobius"/>
    </source>
</evidence>
<dbReference type="AlphaFoldDB" id="A0A0C9YQH8"/>
<organism evidence="2 3">
    <name type="scientific">Pisolithus microcarpus 441</name>
    <dbReference type="NCBI Taxonomy" id="765257"/>
    <lineage>
        <taxon>Eukaryota</taxon>
        <taxon>Fungi</taxon>
        <taxon>Dikarya</taxon>
        <taxon>Basidiomycota</taxon>
        <taxon>Agaricomycotina</taxon>
        <taxon>Agaricomycetes</taxon>
        <taxon>Agaricomycetidae</taxon>
        <taxon>Boletales</taxon>
        <taxon>Sclerodermatineae</taxon>
        <taxon>Pisolithaceae</taxon>
        <taxon>Pisolithus</taxon>
    </lineage>
</organism>
<dbReference type="HOGENOM" id="CLU_2387029_0_0_1"/>
<keyword evidence="3" id="KW-1185">Reference proteome</keyword>
<name>A0A0C9YQH8_9AGAM</name>
<feature type="transmembrane region" description="Helical" evidence="1">
    <location>
        <begin position="34"/>
        <end position="59"/>
    </location>
</feature>